<dbReference type="EMBL" id="QJQB01000010">
    <property type="protein sequence ID" value="PYA75273.1"/>
    <property type="molecule type" value="Genomic_DNA"/>
</dbReference>
<reference evidence="6" key="2">
    <citation type="submission" date="2018-06" db="EMBL/GenBank/DDBJ databases">
        <authorList>
            <person name="Martins R.C."/>
            <person name="Perdigao-Neto L.V."/>
            <person name="Costa S.F."/>
            <person name="Levin A.S.S."/>
        </authorList>
    </citation>
    <scope>NUCLEOTIDE SEQUENCE</scope>
    <source>
        <strain evidence="6">1283</strain>
    </source>
</reference>
<sequence>MNNAWGKGAPASLWGKRATPLAVAMGLAFAAPLTASAASAAATYHIPAGELDGALNAFAARAGIALSVDGTLTAGKRSPGLSGSYGVDDGLNALLAGSGLQAKALGNH</sequence>
<evidence type="ECO:0000259" key="5">
    <source>
        <dbReference type="SMART" id="SM00965"/>
    </source>
</evidence>
<dbReference type="RefSeq" id="WP_181423645.1">
    <property type="nucleotide sequence ID" value="NZ_QJQB01000010.1"/>
</dbReference>
<evidence type="ECO:0000256" key="1">
    <source>
        <dbReference type="ARBA" id="ARBA00022448"/>
    </source>
</evidence>
<feature type="domain" description="Secretin/TonB short N-terminal" evidence="5">
    <location>
        <begin position="64"/>
        <end position="108"/>
    </location>
</feature>
<evidence type="ECO:0000256" key="3">
    <source>
        <dbReference type="ARBA" id="ARBA00023237"/>
    </source>
</evidence>
<dbReference type="SMART" id="SM00965">
    <property type="entry name" value="STN"/>
    <property type="match status" value="1"/>
</dbReference>
<keyword evidence="3" id="KW-0998">Cell outer membrane</keyword>
<dbReference type="Proteomes" id="UP000247823">
    <property type="component" value="Unassembled WGS sequence"/>
</dbReference>
<keyword evidence="4" id="KW-0732">Signal</keyword>
<dbReference type="Gene3D" id="3.55.50.30">
    <property type="match status" value="1"/>
</dbReference>
<comment type="caution">
    <text evidence="6">The sequence shown here is derived from an EMBL/GenBank/DDBJ whole genome shotgun (WGS) entry which is preliminary data.</text>
</comment>
<evidence type="ECO:0000313" key="6">
    <source>
        <dbReference type="EMBL" id="PYA75273.1"/>
    </source>
</evidence>
<organism evidence="6 7">
    <name type="scientific">Serratia marcescens</name>
    <dbReference type="NCBI Taxonomy" id="615"/>
    <lineage>
        <taxon>Bacteria</taxon>
        <taxon>Pseudomonadati</taxon>
        <taxon>Pseudomonadota</taxon>
        <taxon>Gammaproteobacteria</taxon>
        <taxon>Enterobacterales</taxon>
        <taxon>Yersiniaceae</taxon>
        <taxon>Serratia</taxon>
    </lineage>
</organism>
<keyword evidence="2" id="KW-0472">Membrane</keyword>
<keyword evidence="1" id="KW-0813">Transport</keyword>
<protein>
    <submittedName>
        <fullName evidence="6">TonB-dependent siderophore receptor</fullName>
    </submittedName>
</protein>
<name>A0ABX5NKV7_SERMA</name>
<evidence type="ECO:0000256" key="4">
    <source>
        <dbReference type="SAM" id="SignalP"/>
    </source>
</evidence>
<keyword evidence="7" id="KW-1185">Reference proteome</keyword>
<dbReference type="Pfam" id="PF07660">
    <property type="entry name" value="STN"/>
    <property type="match status" value="1"/>
</dbReference>
<keyword evidence="6" id="KW-0675">Receptor</keyword>
<feature type="chain" id="PRO_5047545278" evidence="4">
    <location>
        <begin position="31"/>
        <end position="108"/>
    </location>
</feature>
<proteinExistence type="predicted"/>
<reference evidence="6" key="1">
    <citation type="submission" date="2018-06" db="EMBL/GenBank/DDBJ databases">
        <title>Serratia marcescens genome sequencing and assembly.</title>
        <authorList>
            <person name="Martins R.C.R."/>
            <person name="Perdigao-Neto L.V."/>
            <person name="Costa S.F."/>
            <person name="Levin A.S.S."/>
        </authorList>
    </citation>
    <scope>NUCLEOTIDE SEQUENCE</scope>
    <source>
        <strain evidence="6">1283</strain>
    </source>
</reference>
<accession>A0ABX5NKV7</accession>
<feature type="non-terminal residue" evidence="6">
    <location>
        <position position="108"/>
    </location>
</feature>
<evidence type="ECO:0000256" key="2">
    <source>
        <dbReference type="ARBA" id="ARBA00023136"/>
    </source>
</evidence>
<gene>
    <name evidence="6" type="ORF">DMW51_00235</name>
</gene>
<evidence type="ECO:0000313" key="7">
    <source>
        <dbReference type="Proteomes" id="UP000247823"/>
    </source>
</evidence>
<dbReference type="InterPro" id="IPR011662">
    <property type="entry name" value="Secretin/TonB_short_N"/>
</dbReference>
<feature type="signal peptide" evidence="4">
    <location>
        <begin position="1"/>
        <end position="30"/>
    </location>
</feature>